<organism evidence="2 3">
    <name type="scientific">Natronospira bacteriovora</name>
    <dbReference type="NCBI Taxonomy" id="3069753"/>
    <lineage>
        <taxon>Bacteria</taxon>
        <taxon>Pseudomonadati</taxon>
        <taxon>Pseudomonadota</taxon>
        <taxon>Gammaproteobacteria</taxon>
        <taxon>Natronospirales</taxon>
        <taxon>Natronospiraceae</taxon>
        <taxon>Natronospira</taxon>
    </lineage>
</organism>
<accession>A0ABU0W7A7</accession>
<sequence>MEALGWGHPVGIGIFLAGLGVFFWGIYNLSRSDRDKKNKNEE</sequence>
<dbReference type="EMBL" id="JAVDDT010000004">
    <property type="protein sequence ID" value="MDQ2069911.1"/>
    <property type="molecule type" value="Genomic_DNA"/>
</dbReference>
<keyword evidence="3" id="KW-1185">Reference proteome</keyword>
<evidence type="ECO:0000256" key="1">
    <source>
        <dbReference type="SAM" id="Phobius"/>
    </source>
</evidence>
<keyword evidence="1" id="KW-0472">Membrane</keyword>
<comment type="caution">
    <text evidence="2">The sequence shown here is derived from an EMBL/GenBank/DDBJ whole genome shotgun (WGS) entry which is preliminary data.</text>
</comment>
<evidence type="ECO:0000313" key="3">
    <source>
        <dbReference type="Proteomes" id="UP001239019"/>
    </source>
</evidence>
<evidence type="ECO:0000313" key="2">
    <source>
        <dbReference type="EMBL" id="MDQ2069911.1"/>
    </source>
</evidence>
<name>A0ABU0W7A7_9GAMM</name>
<dbReference type="RefSeq" id="WP_306728404.1">
    <property type="nucleotide sequence ID" value="NZ_JAVDDT010000004.1"/>
</dbReference>
<feature type="transmembrane region" description="Helical" evidence="1">
    <location>
        <begin position="6"/>
        <end position="27"/>
    </location>
</feature>
<keyword evidence="1" id="KW-1133">Transmembrane helix</keyword>
<keyword evidence="1" id="KW-0812">Transmembrane</keyword>
<gene>
    <name evidence="2" type="ORF">RBH19_08500</name>
</gene>
<proteinExistence type="predicted"/>
<protein>
    <submittedName>
        <fullName evidence="2">Uncharacterized protein</fullName>
    </submittedName>
</protein>
<dbReference type="Proteomes" id="UP001239019">
    <property type="component" value="Unassembled WGS sequence"/>
</dbReference>
<reference evidence="2 3" key="1">
    <citation type="submission" date="2023-08" db="EMBL/GenBank/DDBJ databases">
        <title>Whole-genome sequencing of halo(alkali)philic microorganisms from hypersaline lakes.</title>
        <authorList>
            <person name="Sorokin D.Y."/>
            <person name="Abbas B."/>
            <person name="Merkel A.Y."/>
        </authorList>
    </citation>
    <scope>NUCLEOTIDE SEQUENCE [LARGE SCALE GENOMIC DNA]</scope>
    <source>
        <strain evidence="2 3">AB-CW4</strain>
    </source>
</reference>